<comment type="similarity">
    <text evidence="2">Belongs to the metallo-beta-lactamase superfamily. RNA-metabolizing metallo-beta-lactamase-like family. INTS11 subfamily.</text>
</comment>
<dbReference type="GO" id="GO:0016787">
    <property type="term" value="F:hydrolase activity"/>
    <property type="evidence" value="ECO:0007669"/>
    <property type="project" value="UniProtKB-KW"/>
</dbReference>
<dbReference type="OrthoDB" id="10249535at2759"/>
<evidence type="ECO:0000256" key="3">
    <source>
        <dbReference type="ARBA" id="ARBA00022801"/>
    </source>
</evidence>
<dbReference type="SUPFAM" id="SSF56281">
    <property type="entry name" value="Metallo-hydrolase/oxidoreductase"/>
    <property type="match status" value="1"/>
</dbReference>
<accession>A0A835B2T3</accession>
<dbReference type="Pfam" id="PF10996">
    <property type="entry name" value="Beta-Casp"/>
    <property type="match status" value="1"/>
</dbReference>
<dbReference type="SMART" id="SM00849">
    <property type="entry name" value="Lactamase_B"/>
    <property type="match status" value="1"/>
</dbReference>
<dbReference type="Pfam" id="PF16661">
    <property type="entry name" value="Lactamase_B_6"/>
    <property type="match status" value="1"/>
</dbReference>
<evidence type="ECO:0000256" key="2">
    <source>
        <dbReference type="ARBA" id="ARBA00007093"/>
    </source>
</evidence>
<dbReference type="GO" id="GO:0016180">
    <property type="term" value="P:snRNA processing"/>
    <property type="evidence" value="ECO:0007669"/>
    <property type="project" value="TreeGrafter"/>
</dbReference>
<dbReference type="Gene3D" id="3.40.50.10890">
    <property type="match status" value="1"/>
</dbReference>
<dbReference type="InterPro" id="IPR036866">
    <property type="entry name" value="RibonucZ/Hydroxyglut_hydro"/>
</dbReference>
<dbReference type="InterPro" id="IPR011108">
    <property type="entry name" value="RMMBL"/>
</dbReference>
<evidence type="ECO:0000256" key="1">
    <source>
        <dbReference type="ARBA" id="ARBA00004123"/>
    </source>
</evidence>
<protein>
    <recommendedName>
        <fullName evidence="9">Integrator complex subunit 11</fullName>
    </recommendedName>
</protein>
<proteinExistence type="inferred from homology"/>
<dbReference type="Proteomes" id="UP000636709">
    <property type="component" value="Unassembled WGS sequence"/>
</dbReference>
<dbReference type="InterPro" id="IPR050698">
    <property type="entry name" value="MBL"/>
</dbReference>
<dbReference type="Pfam" id="PF07521">
    <property type="entry name" value="RMMBL"/>
    <property type="match status" value="1"/>
</dbReference>
<dbReference type="AlphaFoldDB" id="A0A835B2T3"/>
<sequence>MSIECLVLGAGQDVGKSCVVATIGGRRVMFDCGVHLFCRGRSSYPEFDRILAASGATDFTAAISCVVITHSHLDHIGALPYFTEVCGYHGPIYMTYPTKALAPMMLEDYRKVMVDQQWEEGQYSYEDILRCLKKVIPLDLKQTIQVDKDLVIRAYYAGHVLGAAMIYAKVGDAAIVYTGDYNMTPDRHLGAAQIDRLKLDLLITESTYAKTTRDSRRAREREFLQAVHKCVSGGGKVLIPLFAVGRAQELCMLLDDYWERMNWKIPIYFSAGLTIQSNTYYKMLIGWTSQKIKDNYRAHNPFDFKHVCHFERSFINNPGPCVLFATPGMISNSGGFSFEVFKKWAPSEKNLVTLPGYCAPGSIGHKLMSGKPTRIEVDKDTHIDVRCQIHQLAFSPHTDSKGIMDLIEFLSPKHVILVHGEKPLMAFLKERVESELGMPCYYPANNESVSIPATKNLKMSATERFITSCAGEQTEDNLRKQKLICGSNMAEANTDRKLAEGILLMEKNKAVKILCEDELVQVLGMERHLVQNEPMVSSRTGAAGE</sequence>
<dbReference type="GO" id="GO:0004521">
    <property type="term" value="F:RNA endonuclease activity"/>
    <property type="evidence" value="ECO:0007669"/>
    <property type="project" value="TreeGrafter"/>
</dbReference>
<evidence type="ECO:0008006" key="9">
    <source>
        <dbReference type="Google" id="ProtNLM"/>
    </source>
</evidence>
<dbReference type="InterPro" id="IPR022712">
    <property type="entry name" value="Beta_Casp"/>
</dbReference>
<dbReference type="Gene3D" id="3.60.15.10">
    <property type="entry name" value="Ribonuclease Z/Hydroxyacylglutathione hydrolase-like"/>
    <property type="match status" value="1"/>
</dbReference>
<gene>
    <name evidence="7" type="ORF">HU200_042308</name>
</gene>
<dbReference type="PANTHER" id="PTHR11203">
    <property type="entry name" value="CLEAVAGE AND POLYADENYLATION SPECIFICITY FACTOR FAMILY MEMBER"/>
    <property type="match status" value="1"/>
</dbReference>
<dbReference type="InterPro" id="IPR041897">
    <property type="entry name" value="INTS11-like_MBL-fold"/>
</dbReference>
<dbReference type="SMART" id="SM01027">
    <property type="entry name" value="Beta-Casp"/>
    <property type="match status" value="1"/>
</dbReference>
<evidence type="ECO:0000256" key="4">
    <source>
        <dbReference type="ARBA" id="ARBA00023242"/>
    </source>
</evidence>
<dbReference type="CDD" id="cd16291">
    <property type="entry name" value="INTS11-like_MBL-fold"/>
    <property type="match status" value="1"/>
</dbReference>
<dbReference type="FunFam" id="3.60.15.10:FF:000028">
    <property type="entry name" value="Integrator complex subunit 11 isoform X3"/>
    <property type="match status" value="1"/>
</dbReference>
<keyword evidence="4" id="KW-0539">Nucleus</keyword>
<evidence type="ECO:0000313" key="8">
    <source>
        <dbReference type="Proteomes" id="UP000636709"/>
    </source>
</evidence>
<feature type="domain" description="Beta-Casp" evidence="6">
    <location>
        <begin position="247"/>
        <end position="367"/>
    </location>
</feature>
<name>A0A835B2T3_9POAL</name>
<dbReference type="EMBL" id="JACEFO010002029">
    <property type="protein sequence ID" value="KAF8688346.1"/>
    <property type="molecule type" value="Genomic_DNA"/>
</dbReference>
<reference evidence="7" key="1">
    <citation type="submission" date="2020-07" db="EMBL/GenBank/DDBJ databases">
        <title>Genome sequence and genetic diversity analysis of an under-domesticated orphan crop, white fonio (Digitaria exilis).</title>
        <authorList>
            <person name="Bennetzen J.L."/>
            <person name="Chen S."/>
            <person name="Ma X."/>
            <person name="Wang X."/>
            <person name="Yssel A.E.J."/>
            <person name="Chaluvadi S.R."/>
            <person name="Johnson M."/>
            <person name="Gangashetty P."/>
            <person name="Hamidou F."/>
            <person name="Sanogo M.D."/>
            <person name="Zwaenepoel A."/>
            <person name="Wallace J."/>
            <person name="Van De Peer Y."/>
            <person name="Van Deynze A."/>
        </authorList>
    </citation>
    <scope>NUCLEOTIDE SEQUENCE</scope>
    <source>
        <tissue evidence="7">Leaves</tissue>
    </source>
</reference>
<comment type="caution">
    <text evidence="7">The sequence shown here is derived from an EMBL/GenBank/DDBJ whole genome shotgun (WGS) entry which is preliminary data.</text>
</comment>
<evidence type="ECO:0000313" key="7">
    <source>
        <dbReference type="EMBL" id="KAF8688346.1"/>
    </source>
</evidence>
<dbReference type="PANTHER" id="PTHR11203:SF37">
    <property type="entry name" value="INTEGRATOR COMPLEX SUBUNIT 11"/>
    <property type="match status" value="1"/>
</dbReference>
<comment type="subcellular location">
    <subcellularLocation>
        <location evidence="1">Nucleus</location>
    </subcellularLocation>
</comment>
<organism evidence="7 8">
    <name type="scientific">Digitaria exilis</name>
    <dbReference type="NCBI Taxonomy" id="1010633"/>
    <lineage>
        <taxon>Eukaryota</taxon>
        <taxon>Viridiplantae</taxon>
        <taxon>Streptophyta</taxon>
        <taxon>Embryophyta</taxon>
        <taxon>Tracheophyta</taxon>
        <taxon>Spermatophyta</taxon>
        <taxon>Magnoliopsida</taxon>
        <taxon>Liliopsida</taxon>
        <taxon>Poales</taxon>
        <taxon>Poaceae</taxon>
        <taxon>PACMAD clade</taxon>
        <taxon>Panicoideae</taxon>
        <taxon>Panicodae</taxon>
        <taxon>Paniceae</taxon>
        <taxon>Anthephorinae</taxon>
        <taxon>Digitaria</taxon>
    </lineage>
</organism>
<evidence type="ECO:0000259" key="5">
    <source>
        <dbReference type="SMART" id="SM00849"/>
    </source>
</evidence>
<dbReference type="GO" id="GO:0005634">
    <property type="term" value="C:nucleus"/>
    <property type="evidence" value="ECO:0007669"/>
    <property type="project" value="UniProtKB-SubCell"/>
</dbReference>
<dbReference type="FunFam" id="3.40.50.10890:FF:000005">
    <property type="entry name" value="Cleavage and polyadenylation specificity factor subunit 3-II"/>
    <property type="match status" value="1"/>
</dbReference>
<keyword evidence="3" id="KW-0378">Hydrolase</keyword>
<evidence type="ECO:0000259" key="6">
    <source>
        <dbReference type="SMART" id="SM01027"/>
    </source>
</evidence>
<dbReference type="InterPro" id="IPR001279">
    <property type="entry name" value="Metallo-B-lactamas"/>
</dbReference>
<feature type="domain" description="Metallo-beta-lactamase" evidence="5">
    <location>
        <begin position="15"/>
        <end position="235"/>
    </location>
</feature>
<keyword evidence="8" id="KW-1185">Reference proteome</keyword>